<reference evidence="4 6" key="2">
    <citation type="submission" date="2021-03" db="EMBL/GenBank/DDBJ databases">
        <title>Mucilaginibacter strains isolated from gold and copper mining confer multi heavy-metal resistance.</title>
        <authorList>
            <person name="Li Y."/>
        </authorList>
    </citation>
    <scope>NUCLEOTIDE SEQUENCE [LARGE SCALE GENOMIC DNA]</scope>
    <source>
        <strain evidence="4 6">P2-4</strain>
    </source>
</reference>
<name>A0AAE6JLF7_9SPHI</name>
<organism evidence="3 5">
    <name type="scientific">Mucilaginibacter rubeus</name>
    <dbReference type="NCBI Taxonomy" id="2027860"/>
    <lineage>
        <taxon>Bacteria</taxon>
        <taxon>Pseudomonadati</taxon>
        <taxon>Bacteroidota</taxon>
        <taxon>Sphingobacteriia</taxon>
        <taxon>Sphingobacteriales</taxon>
        <taxon>Sphingobacteriaceae</taxon>
        <taxon>Mucilaginibacter</taxon>
    </lineage>
</organism>
<evidence type="ECO:0000313" key="3">
    <source>
        <dbReference type="EMBL" id="QEM07613.1"/>
    </source>
</evidence>
<dbReference type="EMBL" id="CP043451">
    <property type="protein sequence ID" value="QEM07613.1"/>
    <property type="molecule type" value="Genomic_DNA"/>
</dbReference>
<evidence type="ECO:0000313" key="5">
    <source>
        <dbReference type="Proteomes" id="UP000250557"/>
    </source>
</evidence>
<feature type="chain" id="PRO_5042274735" evidence="1">
    <location>
        <begin position="20"/>
        <end position="162"/>
    </location>
</feature>
<evidence type="ECO:0000256" key="1">
    <source>
        <dbReference type="SAM" id="SignalP"/>
    </source>
</evidence>
<keyword evidence="1" id="KW-0732">Signal</keyword>
<keyword evidence="6" id="KW-1185">Reference proteome</keyword>
<dbReference type="SUPFAM" id="SSF56524">
    <property type="entry name" value="Oxidoreductase molybdopterin-binding domain"/>
    <property type="match status" value="1"/>
</dbReference>
<dbReference type="Proteomes" id="UP000250557">
    <property type="component" value="Chromosome"/>
</dbReference>
<reference evidence="3 5" key="1">
    <citation type="submission" date="2019-08" db="EMBL/GenBank/DDBJ databases">
        <title>Comparative genome analysis confer to the adaptation heavy metal polluted environment.</title>
        <authorList>
            <person name="Li Y."/>
        </authorList>
    </citation>
    <scope>NUCLEOTIDE SEQUENCE [LARGE SCALE GENOMIC DNA]</scope>
    <source>
        <strain evidence="3 5">P2</strain>
    </source>
</reference>
<accession>A0AAE6JLF7</accession>
<dbReference type="EMBL" id="CP071880">
    <property type="protein sequence ID" value="QTE49822.1"/>
    <property type="molecule type" value="Genomic_DNA"/>
</dbReference>
<dbReference type="InterPro" id="IPR000572">
    <property type="entry name" value="OxRdtase_Mopterin-bd_dom"/>
</dbReference>
<dbReference type="AlphaFoldDB" id="A0AAE6JLF7"/>
<feature type="domain" description="Oxidoreductase molybdopterin-binding" evidence="2">
    <location>
        <begin position="25"/>
        <end position="142"/>
    </location>
</feature>
<evidence type="ECO:0000313" key="4">
    <source>
        <dbReference type="EMBL" id="QTE49822.1"/>
    </source>
</evidence>
<sequence>MKKYTLILLLLIAGLTTQAQTKEAVVKITGEVTNPLTIGPAELQQYKQTSVTRKDKDGKAHIYSGVIVSEILTKAGVTLGADLHGKNLVKYLLVEASDGYQVLFALAELDKGFTDRVIILADKIDGQPLAPADGPFRIIVQDEKKPARCIKQVIAMKVMFAK</sequence>
<proteinExistence type="predicted"/>
<evidence type="ECO:0000259" key="2">
    <source>
        <dbReference type="Pfam" id="PF00174"/>
    </source>
</evidence>
<gene>
    <name evidence="3" type="ORF">DIU31_030460</name>
    <name evidence="4" type="ORF">J3L21_30560</name>
</gene>
<protein>
    <submittedName>
        <fullName evidence="3">Molybdopterin-dependent oxidoreductase</fullName>
    </submittedName>
</protein>
<evidence type="ECO:0000313" key="6">
    <source>
        <dbReference type="Proteomes" id="UP000663940"/>
    </source>
</evidence>
<dbReference type="Proteomes" id="UP000663940">
    <property type="component" value="Chromosome"/>
</dbReference>
<dbReference type="Pfam" id="PF00174">
    <property type="entry name" value="Oxidored_molyb"/>
    <property type="match status" value="1"/>
</dbReference>
<dbReference type="RefSeq" id="WP_112651048.1">
    <property type="nucleotide sequence ID" value="NZ_CP043451.1"/>
</dbReference>
<dbReference type="Gene3D" id="3.90.420.10">
    <property type="entry name" value="Oxidoreductase, molybdopterin-binding domain"/>
    <property type="match status" value="1"/>
</dbReference>
<dbReference type="InterPro" id="IPR036374">
    <property type="entry name" value="OxRdtase_Mopterin-bd_sf"/>
</dbReference>
<feature type="signal peptide" evidence="1">
    <location>
        <begin position="1"/>
        <end position="19"/>
    </location>
</feature>